<proteinExistence type="predicted"/>
<keyword evidence="3" id="KW-1185">Reference proteome</keyword>
<evidence type="ECO:0000313" key="3">
    <source>
        <dbReference type="Proteomes" id="UP000252167"/>
    </source>
</evidence>
<feature type="transmembrane region" description="Helical" evidence="1">
    <location>
        <begin position="45"/>
        <end position="63"/>
    </location>
</feature>
<protein>
    <submittedName>
        <fullName evidence="2">DUF3093 domain-containing protein</fullName>
    </submittedName>
</protein>
<sequence length="176" mass="19526">MSNTSPEASNVLFREKIWPSFGSWMWPLLIAITAGIAVAPINIAAGYATGIIVLLALAVIMLLRVPVIEVTDKTLTVGRATIERRYIGQVVGYRGEEAFKQRGQKLHGMAFMLLRGYLDAVVRMEVTDERDATPYWLASTRRPEELTAALGGIMYEFTDEGRQATAEADEEHPQEP</sequence>
<dbReference type="InterPro" id="IPR021443">
    <property type="entry name" value="DUF3093"/>
</dbReference>
<dbReference type="Proteomes" id="UP000252167">
    <property type="component" value="Unassembled WGS sequence"/>
</dbReference>
<dbReference type="AlphaFoldDB" id="A0A365YNG8"/>
<name>A0A365YNG8_9MICC</name>
<evidence type="ECO:0000256" key="1">
    <source>
        <dbReference type="SAM" id="Phobius"/>
    </source>
</evidence>
<keyword evidence="1" id="KW-0472">Membrane</keyword>
<feature type="transmembrane region" description="Helical" evidence="1">
    <location>
        <begin position="21"/>
        <end position="39"/>
    </location>
</feature>
<dbReference type="RefSeq" id="WP_053798364.1">
    <property type="nucleotide sequence ID" value="NZ_POAF01000001.1"/>
</dbReference>
<dbReference type="Pfam" id="PF11292">
    <property type="entry name" value="DUF3093"/>
    <property type="match status" value="1"/>
</dbReference>
<accession>A0A365YNG8</accession>
<evidence type="ECO:0000313" key="2">
    <source>
        <dbReference type="EMBL" id="RBM04158.1"/>
    </source>
</evidence>
<gene>
    <name evidence="2" type="ORF">C1H84_02405</name>
</gene>
<keyword evidence="1" id="KW-0812">Transmembrane</keyword>
<dbReference type="EMBL" id="POAF01000001">
    <property type="protein sequence ID" value="RBM04158.1"/>
    <property type="molecule type" value="Genomic_DNA"/>
</dbReference>
<comment type="caution">
    <text evidence="2">The sequence shown here is derived from an EMBL/GenBank/DDBJ whole genome shotgun (WGS) entry which is preliminary data.</text>
</comment>
<organism evidence="2 3">
    <name type="scientific">Glutamicibacter soli</name>
    <dbReference type="NCBI Taxonomy" id="453836"/>
    <lineage>
        <taxon>Bacteria</taxon>
        <taxon>Bacillati</taxon>
        <taxon>Actinomycetota</taxon>
        <taxon>Actinomycetes</taxon>
        <taxon>Micrococcales</taxon>
        <taxon>Micrococcaceae</taxon>
        <taxon>Glutamicibacter</taxon>
    </lineage>
</organism>
<reference evidence="2 3" key="1">
    <citation type="submission" date="2018-01" db="EMBL/GenBank/DDBJ databases">
        <title>Glutamicibacter soli strain NHPC-3 Whole genome sequence and assembly.</title>
        <authorList>
            <person name="Choudhury P."/>
            <person name="Gupta D."/>
            <person name="Sengupta K."/>
            <person name="Jawed A."/>
            <person name="Sultana N."/>
            <person name="Saha P."/>
        </authorList>
    </citation>
    <scope>NUCLEOTIDE SEQUENCE [LARGE SCALE GENOMIC DNA]</scope>
    <source>
        <strain evidence="2 3">NHPC-3</strain>
    </source>
</reference>
<keyword evidence="1" id="KW-1133">Transmembrane helix</keyword>